<feature type="domain" description="Nudix hydrolase" evidence="4">
    <location>
        <begin position="4"/>
        <end position="148"/>
    </location>
</feature>
<reference evidence="5 8" key="2">
    <citation type="submission" date="2022-05" db="EMBL/GenBank/DDBJ databases">
        <title>Genome Sequencing of Bee-Associated Microbes.</title>
        <authorList>
            <person name="Dunlap C."/>
        </authorList>
    </citation>
    <scope>NUCLEOTIDE SEQUENCE [LARGE SCALE GENOMIC DNA]</scope>
    <source>
        <strain evidence="5 8">NRRL B-14613</strain>
    </source>
</reference>
<evidence type="ECO:0000313" key="6">
    <source>
        <dbReference type="EMBL" id="QDM46927.1"/>
    </source>
</evidence>
<dbReference type="InterPro" id="IPR015797">
    <property type="entry name" value="NUDIX_hydrolase-like_dom_sf"/>
</dbReference>
<dbReference type="EC" id="2.3.1.-" evidence="5"/>
<dbReference type="SUPFAM" id="SSF55811">
    <property type="entry name" value="Nudix"/>
    <property type="match status" value="1"/>
</dbReference>
<dbReference type="InterPro" id="IPR000182">
    <property type="entry name" value="GNAT_dom"/>
</dbReference>
<reference evidence="6 7" key="1">
    <citation type="submission" date="2019-07" db="EMBL/GenBank/DDBJ databases">
        <title>Paenibacillus thiaminolyticus NRRL B-4156.</title>
        <authorList>
            <person name="Hehnly C."/>
            <person name="Zhang L."/>
        </authorList>
    </citation>
    <scope>NUCLEOTIDE SEQUENCE [LARGE SCALE GENOMIC DNA]</scope>
    <source>
        <strain evidence="6 7">NRRL B-4156</strain>
    </source>
</reference>
<dbReference type="InterPro" id="IPR016181">
    <property type="entry name" value="Acyl_CoA_acyltransferase"/>
</dbReference>
<dbReference type="PROSITE" id="PS00893">
    <property type="entry name" value="NUDIX_BOX"/>
    <property type="match status" value="1"/>
</dbReference>
<dbReference type="EMBL" id="JAMDMM010000023">
    <property type="protein sequence ID" value="MCY9607924.1"/>
    <property type="molecule type" value="Genomic_DNA"/>
</dbReference>
<feature type="domain" description="N-acetyltransferase" evidence="3">
    <location>
        <begin position="167"/>
        <end position="315"/>
    </location>
</feature>
<dbReference type="Proteomes" id="UP001209276">
    <property type="component" value="Unassembled WGS sequence"/>
</dbReference>
<dbReference type="RefSeq" id="WP_087441280.1">
    <property type="nucleotide sequence ID" value="NZ_CABMNB010000019.1"/>
</dbReference>
<sequence>MIAWSHRDGSFLLRVAGVLIHDGKVLMQRNKSGDAWVLPGGRAEWNEPTEEAVIREFAEELGMCVPPTRLVWLIENFNAYRQDGLHEFGVYYEVYACPGEQIDIPDGEFIGKEAAPVLTFRWIELEQVPDTVIYPASLKRLLRSIGEFRHIVNDDRKEYGIAAAGTVEIEAVQELDLEAIGPMVQTSGQEGYRHIARLADEYRSGINQFRKRGEALFVAKVNGYLAGICGLNQQTGAERRTGRVRRMYVLPAYRRQGVGKRLVESVIDYARRRYDELILYTDSKRAADFYTALGFAPTTGMKHCTHLLYLNKPEYE</sequence>
<keyword evidence="2" id="KW-0378">Hydrolase</keyword>
<proteinExistence type="predicted"/>
<dbReference type="PANTHER" id="PTHR43046">
    <property type="entry name" value="GDP-MANNOSE MANNOSYL HYDROLASE"/>
    <property type="match status" value="1"/>
</dbReference>
<dbReference type="CDD" id="cd04301">
    <property type="entry name" value="NAT_SF"/>
    <property type="match status" value="1"/>
</dbReference>
<organism evidence="6 7">
    <name type="scientific">Paenibacillus thiaminolyticus</name>
    <name type="common">Bacillus thiaminolyticus</name>
    <dbReference type="NCBI Taxonomy" id="49283"/>
    <lineage>
        <taxon>Bacteria</taxon>
        <taxon>Bacillati</taxon>
        <taxon>Bacillota</taxon>
        <taxon>Bacilli</taxon>
        <taxon>Bacillales</taxon>
        <taxon>Paenibacillaceae</taxon>
        <taxon>Paenibacillus</taxon>
    </lineage>
</organism>
<dbReference type="GO" id="GO:0016787">
    <property type="term" value="F:hydrolase activity"/>
    <property type="evidence" value="ECO:0007669"/>
    <property type="project" value="UniProtKB-KW"/>
</dbReference>
<dbReference type="InterPro" id="IPR000086">
    <property type="entry name" value="NUDIX_hydrolase_dom"/>
</dbReference>
<dbReference type="PANTHER" id="PTHR43046:SF14">
    <property type="entry name" value="MUTT_NUDIX FAMILY PROTEIN"/>
    <property type="match status" value="1"/>
</dbReference>
<dbReference type="Gene3D" id="3.90.79.10">
    <property type="entry name" value="Nucleoside Triphosphate Pyrophosphohydrolase"/>
    <property type="match status" value="1"/>
</dbReference>
<dbReference type="InterPro" id="IPR020084">
    <property type="entry name" value="NUDIX_hydrolase_CS"/>
</dbReference>
<dbReference type="Proteomes" id="UP000315377">
    <property type="component" value="Chromosome"/>
</dbReference>
<keyword evidence="8" id="KW-1185">Reference proteome</keyword>
<evidence type="ECO:0000256" key="1">
    <source>
        <dbReference type="ARBA" id="ARBA00001946"/>
    </source>
</evidence>
<dbReference type="EMBL" id="CP041405">
    <property type="protein sequence ID" value="QDM46927.1"/>
    <property type="molecule type" value="Genomic_DNA"/>
</dbReference>
<dbReference type="PROSITE" id="PS51462">
    <property type="entry name" value="NUDIX"/>
    <property type="match status" value="1"/>
</dbReference>
<evidence type="ECO:0000313" key="8">
    <source>
        <dbReference type="Proteomes" id="UP001209276"/>
    </source>
</evidence>
<name>A0AAP9J3N8_PANTH</name>
<keyword evidence="5" id="KW-0808">Transferase</keyword>
<dbReference type="GeneID" id="76999864"/>
<evidence type="ECO:0000313" key="7">
    <source>
        <dbReference type="Proteomes" id="UP000315377"/>
    </source>
</evidence>
<dbReference type="SUPFAM" id="SSF55729">
    <property type="entry name" value="Acyl-CoA N-acyltransferases (Nat)"/>
    <property type="match status" value="1"/>
</dbReference>
<evidence type="ECO:0000259" key="4">
    <source>
        <dbReference type="PROSITE" id="PS51462"/>
    </source>
</evidence>
<dbReference type="Pfam" id="PF00583">
    <property type="entry name" value="Acetyltransf_1"/>
    <property type="match status" value="1"/>
</dbReference>
<dbReference type="Pfam" id="PF00293">
    <property type="entry name" value="NUDIX"/>
    <property type="match status" value="1"/>
</dbReference>
<evidence type="ECO:0000256" key="2">
    <source>
        <dbReference type="ARBA" id="ARBA00022801"/>
    </source>
</evidence>
<dbReference type="PROSITE" id="PS51186">
    <property type="entry name" value="GNAT"/>
    <property type="match status" value="1"/>
</dbReference>
<dbReference type="CDD" id="cd04688">
    <property type="entry name" value="NUDIX_Hydrolase"/>
    <property type="match status" value="1"/>
</dbReference>
<evidence type="ECO:0000313" key="5">
    <source>
        <dbReference type="EMBL" id="MCY9607924.1"/>
    </source>
</evidence>
<keyword evidence="5" id="KW-0012">Acyltransferase</keyword>
<dbReference type="AlphaFoldDB" id="A0AAP9J3N8"/>
<protein>
    <submittedName>
        <fullName evidence="6">GNAT family N-acetyltransferase</fullName>
        <ecNumber evidence="5">2.3.1.-</ecNumber>
    </submittedName>
</protein>
<accession>A0AAP9J3N8</accession>
<gene>
    <name evidence="6" type="ORF">FLT43_28285</name>
    <name evidence="5" type="ORF">M5W83_12295</name>
</gene>
<comment type="cofactor">
    <cofactor evidence="1">
        <name>Mg(2+)</name>
        <dbReference type="ChEBI" id="CHEBI:18420"/>
    </cofactor>
</comment>
<dbReference type="GO" id="GO:0016747">
    <property type="term" value="F:acyltransferase activity, transferring groups other than amino-acyl groups"/>
    <property type="evidence" value="ECO:0007669"/>
    <property type="project" value="InterPro"/>
</dbReference>
<evidence type="ECO:0000259" key="3">
    <source>
        <dbReference type="PROSITE" id="PS51186"/>
    </source>
</evidence>
<dbReference type="Gene3D" id="3.40.630.30">
    <property type="match status" value="1"/>
</dbReference>